<feature type="domain" description="ASPIC/UnbV" evidence="3">
    <location>
        <begin position="549"/>
        <end position="614"/>
    </location>
</feature>
<protein>
    <submittedName>
        <fullName evidence="4">VCBS repeat-containing protein</fullName>
    </submittedName>
</protein>
<keyword evidence="2" id="KW-1133">Transmembrane helix</keyword>
<feature type="transmembrane region" description="Helical" evidence="2">
    <location>
        <begin position="7"/>
        <end position="27"/>
    </location>
</feature>
<organism evidence="4 5">
    <name type="scientific">Agaribacillus aureus</name>
    <dbReference type="NCBI Taxonomy" id="3051825"/>
    <lineage>
        <taxon>Bacteria</taxon>
        <taxon>Pseudomonadati</taxon>
        <taxon>Bacteroidota</taxon>
        <taxon>Cytophagia</taxon>
        <taxon>Cytophagales</taxon>
        <taxon>Splendidivirgaceae</taxon>
        <taxon>Agaribacillus</taxon>
    </lineage>
</organism>
<evidence type="ECO:0000313" key="5">
    <source>
        <dbReference type="Proteomes" id="UP001172083"/>
    </source>
</evidence>
<proteinExistence type="predicted"/>
<reference evidence="4" key="1">
    <citation type="submission" date="2023-06" db="EMBL/GenBank/DDBJ databases">
        <title>Genomic of Agaribacillus aureum.</title>
        <authorList>
            <person name="Wang G."/>
        </authorList>
    </citation>
    <scope>NUCLEOTIDE SEQUENCE</scope>
    <source>
        <strain evidence="4">BMA12</strain>
    </source>
</reference>
<keyword evidence="1" id="KW-0732">Signal</keyword>
<dbReference type="InterPro" id="IPR028994">
    <property type="entry name" value="Integrin_alpha_N"/>
</dbReference>
<keyword evidence="2" id="KW-0812">Transmembrane</keyword>
<dbReference type="Pfam" id="PF13517">
    <property type="entry name" value="FG-GAP_3"/>
    <property type="match status" value="7"/>
</dbReference>
<dbReference type="Gene3D" id="2.130.10.130">
    <property type="entry name" value="Integrin alpha, N-terminal"/>
    <property type="match status" value="4"/>
</dbReference>
<dbReference type="EMBL" id="JAUJEB010000006">
    <property type="protein sequence ID" value="MDN5215523.1"/>
    <property type="molecule type" value="Genomic_DNA"/>
</dbReference>
<dbReference type="Pfam" id="PF07593">
    <property type="entry name" value="UnbV_ASPIC"/>
    <property type="match status" value="1"/>
</dbReference>
<dbReference type="PANTHER" id="PTHR16026">
    <property type="entry name" value="CARTILAGE ACIDIC PROTEIN 1"/>
    <property type="match status" value="1"/>
</dbReference>
<gene>
    <name evidence="4" type="ORF">QQ020_25825</name>
</gene>
<dbReference type="RefSeq" id="WP_346760852.1">
    <property type="nucleotide sequence ID" value="NZ_JAUJEB010000006.1"/>
</dbReference>
<keyword evidence="2" id="KW-0472">Membrane</keyword>
<evidence type="ECO:0000256" key="1">
    <source>
        <dbReference type="ARBA" id="ARBA00022729"/>
    </source>
</evidence>
<accession>A0ABT8LGW6</accession>
<dbReference type="SUPFAM" id="SSF69318">
    <property type="entry name" value="Integrin alpha N-terminal domain"/>
    <property type="match status" value="3"/>
</dbReference>
<sequence length="1131" mass="126412">MKNFRYVVSRIIFLIAIISAWVLTSSLNPKKRGQKLFTLITEDHSGIDFQNTITEDRDRNFLRYENFYSGAGVGLGDFNNDGLQDIFFAGNLVADRLYLNDGNLKFSDVTAASRITDNGGWSTGVTVADVNADGFDDIYVCRDLYDHQPGLRTNLLYINNADADGADKVPTFTESAKAYGLDNSERSRHATFFDFDRDGDLDMFLVNQPPNPGPYSPLLLTDKKDLRYSARLFENTGNHKFKDISKQAGVLHAGFGLSVVVSDFNRDDWPDLYVANDFDAPDFLYMNNGDGTFTNTIDQAMKHITNNSMGVDAADINNDGWMDLVVLDMVAEDNRRKKENMSGMNPRQFWEVVDAGGHYQYMYNTLQLNNGNDSFSEIGHLAGISNTDWSWTPLLADFDNDGFKDLLVTNGLKRDIRNIDSGKKFRSYADSLIKAELDLGKTFEEINLWDIIDLQKMLGLIAAEKVSNYIYRNDGNYQFEKKMKAWGLEEKTLSHGAAVADLDNDGDLDIIINNVDTLAYIYKNNAEAMKTTHTLRIRLTGCQDNTTCFGAKANIKYGEKSQTAEISNVRGIYSTSESQLHFGLGKTKKIDQLEIIWPDGERSVITNLKAGQTYEFSYAALSKKPRKDEKPQPIFGNITQNLGMERKHIENTYDDFAREVLLPHKMSRLGPCLAVGDVNGDGRQDFYIGGALGQRGELFLQNPEGGFDASDTFSQLPGEKMYEDLAAVFVDVDADKDLDLYVGSGGNEHEPHNASYKDRLYVNDGHGNFKKAVAALPNITESTGCVVPADFDRDGDMDLFVGGRQVPGQYPMPASSHLLRNDNGKYVDISGELAPGLSGVGMVTDATWTDFDQDGKLDLIVVGEWMPVSFFRHTDNGFVKANNDLNISNTKGWWNSIEKADFDNDGDEDYVIGNLGLNYKYQTSLEEPFSVHYADFDKNGSKDIVLSYYNFNVQYPLRGLQCSSQQVPSLKEKFKTYQSFAIAPLVEVYDTQSLEDALYYEVETFASIYIENKQNQFVVSNLPIEAQFSSVNDFIIKDFDSDGNLDVVLAGNHYAVEVETPRNDAGIGLFLKGDGKGGFAAVPVHQSGFFLPYDVKDLAYLPLSTSKNIILAATNNDYLQVIEYRQSADLK</sequence>
<name>A0ABT8LGW6_9BACT</name>
<dbReference type="PANTHER" id="PTHR16026:SF0">
    <property type="entry name" value="CARTILAGE ACIDIC PROTEIN 1"/>
    <property type="match status" value="1"/>
</dbReference>
<evidence type="ECO:0000313" key="4">
    <source>
        <dbReference type="EMBL" id="MDN5215523.1"/>
    </source>
</evidence>
<evidence type="ECO:0000256" key="2">
    <source>
        <dbReference type="SAM" id="Phobius"/>
    </source>
</evidence>
<keyword evidence="5" id="KW-1185">Reference proteome</keyword>
<dbReference type="InterPro" id="IPR013517">
    <property type="entry name" value="FG-GAP"/>
</dbReference>
<dbReference type="InterPro" id="IPR027039">
    <property type="entry name" value="Crtac1"/>
</dbReference>
<dbReference type="Proteomes" id="UP001172083">
    <property type="component" value="Unassembled WGS sequence"/>
</dbReference>
<evidence type="ECO:0000259" key="3">
    <source>
        <dbReference type="Pfam" id="PF07593"/>
    </source>
</evidence>
<comment type="caution">
    <text evidence="4">The sequence shown here is derived from an EMBL/GenBank/DDBJ whole genome shotgun (WGS) entry which is preliminary data.</text>
</comment>
<dbReference type="InterPro" id="IPR011519">
    <property type="entry name" value="UnbV_ASPIC"/>
</dbReference>